<feature type="transmembrane region" description="Helical" evidence="12">
    <location>
        <begin position="84"/>
        <end position="104"/>
    </location>
</feature>
<evidence type="ECO:0000256" key="3">
    <source>
        <dbReference type="ARBA" id="ARBA00022448"/>
    </source>
</evidence>
<feature type="transmembrane region" description="Helical" evidence="12">
    <location>
        <begin position="197"/>
        <end position="217"/>
    </location>
</feature>
<dbReference type="Pfam" id="PF02322">
    <property type="entry name" value="Cyt_bd_oxida_II"/>
    <property type="match status" value="1"/>
</dbReference>
<dbReference type="NCBIfam" id="TIGR00203">
    <property type="entry name" value="cydB"/>
    <property type="match status" value="1"/>
</dbReference>
<feature type="transmembrane region" description="Helical" evidence="12">
    <location>
        <begin position="156"/>
        <end position="176"/>
    </location>
</feature>
<dbReference type="PANTHER" id="PTHR43141">
    <property type="entry name" value="CYTOCHROME BD2 SUBUNIT II"/>
    <property type="match status" value="1"/>
</dbReference>
<evidence type="ECO:0000256" key="11">
    <source>
        <dbReference type="ARBA" id="ARBA00023136"/>
    </source>
</evidence>
<keyword evidence="4" id="KW-1003">Cell membrane</keyword>
<evidence type="ECO:0000256" key="8">
    <source>
        <dbReference type="ARBA" id="ARBA00022982"/>
    </source>
</evidence>
<evidence type="ECO:0000256" key="10">
    <source>
        <dbReference type="ARBA" id="ARBA00023004"/>
    </source>
</evidence>
<keyword evidence="9 12" id="KW-1133">Transmembrane helix</keyword>
<evidence type="ECO:0000256" key="12">
    <source>
        <dbReference type="SAM" id="Phobius"/>
    </source>
</evidence>
<keyword evidence="6 12" id="KW-0812">Transmembrane</keyword>
<feature type="transmembrane region" description="Helical" evidence="12">
    <location>
        <begin position="223"/>
        <end position="243"/>
    </location>
</feature>
<keyword evidence="5" id="KW-0349">Heme</keyword>
<feature type="transmembrane region" description="Helical" evidence="12">
    <location>
        <begin position="250"/>
        <end position="274"/>
    </location>
</feature>
<keyword evidence="3" id="KW-0813">Transport</keyword>
<evidence type="ECO:0000256" key="9">
    <source>
        <dbReference type="ARBA" id="ARBA00022989"/>
    </source>
</evidence>
<reference evidence="13 14" key="1">
    <citation type="submission" date="2019-03" db="EMBL/GenBank/DDBJ databases">
        <title>Reclassification of Micrococcus aloeverae and Micrococcus yunnanensis as later heterotypic synonyms of Micrococcus luteus.</title>
        <authorList>
            <person name="Huang C.-H."/>
        </authorList>
    </citation>
    <scope>NUCLEOTIDE SEQUENCE [LARGE SCALE GENOMIC DNA]</scope>
    <source>
        <strain evidence="13 14">BCRC 12151</strain>
    </source>
</reference>
<evidence type="ECO:0000256" key="1">
    <source>
        <dbReference type="ARBA" id="ARBA00004651"/>
    </source>
</evidence>
<keyword evidence="8" id="KW-0249">Electron transport</keyword>
<evidence type="ECO:0000256" key="5">
    <source>
        <dbReference type="ARBA" id="ARBA00022617"/>
    </source>
</evidence>
<dbReference type="PIRSF" id="PIRSF000267">
    <property type="entry name" value="Cyt_oxidse_sub2"/>
    <property type="match status" value="1"/>
</dbReference>
<dbReference type="InterPro" id="IPR003317">
    <property type="entry name" value="Cyt-d_oxidase_su2"/>
</dbReference>
<dbReference type="PANTHER" id="PTHR43141:SF5">
    <property type="entry name" value="CYTOCHROME BD-I UBIQUINOL OXIDASE SUBUNIT 2"/>
    <property type="match status" value="1"/>
</dbReference>
<evidence type="ECO:0000256" key="7">
    <source>
        <dbReference type="ARBA" id="ARBA00022723"/>
    </source>
</evidence>
<dbReference type="RefSeq" id="WP_067188604.1">
    <property type="nucleotide sequence ID" value="NZ_CP126965.1"/>
</dbReference>
<keyword evidence="10" id="KW-0408">Iron</keyword>
<comment type="caution">
    <text evidence="13">The sequence shown here is derived from an EMBL/GenBank/DDBJ whole genome shotgun (WGS) entry which is preliminary data.</text>
</comment>
<gene>
    <name evidence="13" type="primary">cydB</name>
    <name evidence="13" type="ORF">E4A49_04030</name>
</gene>
<name>A0ABY2K1Z3_9MICC</name>
<keyword evidence="11 12" id="KW-0472">Membrane</keyword>
<feature type="transmembrane region" description="Helical" evidence="12">
    <location>
        <begin position="6"/>
        <end position="38"/>
    </location>
</feature>
<proteinExistence type="inferred from homology"/>
<evidence type="ECO:0000313" key="13">
    <source>
        <dbReference type="EMBL" id="TFI00225.1"/>
    </source>
</evidence>
<keyword evidence="7" id="KW-0479">Metal-binding</keyword>
<feature type="transmembrane region" description="Helical" evidence="12">
    <location>
        <begin position="116"/>
        <end position="136"/>
    </location>
</feature>
<comment type="similarity">
    <text evidence="2">Belongs to the cytochrome ubiquinol oxidase subunit 2 family.</text>
</comment>
<organism evidence="13 14">
    <name type="scientific">Micrococcus lylae</name>
    <dbReference type="NCBI Taxonomy" id="1273"/>
    <lineage>
        <taxon>Bacteria</taxon>
        <taxon>Bacillati</taxon>
        <taxon>Actinomycetota</taxon>
        <taxon>Actinomycetes</taxon>
        <taxon>Micrococcales</taxon>
        <taxon>Micrococcaceae</taxon>
        <taxon>Micrococcus</taxon>
    </lineage>
</organism>
<sequence length="340" mass="36495">MAETLPTIWFALIGVLWLGYLLLEGFDLGVGMLMRLWARDERSRRQLLNTIGPVWDGNEVWLLTAGGATFAAFPHWYASLFSALYLPLTLTLVGLILRAVAIEYRGKAITDAGRAVWDACLAGGSLLAAFTVGAMLALTTTGLPLDANGDRVGGPFVWITPYALLGGVAVVLYAIAQAWAFLGLKTDGAAREAARRVLGRWLPVLVAPLALWVVLVVARRGAVLPWVLTVLAVVALAAAWMWARAGREGLTFAGMAGFLAAGVAALFTAVYPVVLPSTIDPAYSLTVENASSGAYTLTVMAWVTVVFVPIVLAYTAWSYWTFRRRIAVTHIPTAHAVRPV</sequence>
<dbReference type="Proteomes" id="UP000297477">
    <property type="component" value="Unassembled WGS sequence"/>
</dbReference>
<evidence type="ECO:0000256" key="6">
    <source>
        <dbReference type="ARBA" id="ARBA00022692"/>
    </source>
</evidence>
<comment type="subcellular location">
    <subcellularLocation>
        <location evidence="1">Cell membrane</location>
        <topology evidence="1">Multi-pass membrane protein</topology>
    </subcellularLocation>
</comment>
<feature type="transmembrane region" description="Helical" evidence="12">
    <location>
        <begin position="294"/>
        <end position="317"/>
    </location>
</feature>
<evidence type="ECO:0000313" key="14">
    <source>
        <dbReference type="Proteomes" id="UP000297477"/>
    </source>
</evidence>
<evidence type="ECO:0000256" key="2">
    <source>
        <dbReference type="ARBA" id="ARBA00007543"/>
    </source>
</evidence>
<keyword evidence="14" id="KW-1185">Reference proteome</keyword>
<protein>
    <submittedName>
        <fullName evidence="13">Cytochrome d ubiquinol oxidase subunit II</fullName>
    </submittedName>
</protein>
<evidence type="ECO:0000256" key="4">
    <source>
        <dbReference type="ARBA" id="ARBA00022475"/>
    </source>
</evidence>
<accession>A0ABY2K1Z3</accession>
<dbReference type="EMBL" id="SPKT01000005">
    <property type="protein sequence ID" value="TFI00225.1"/>
    <property type="molecule type" value="Genomic_DNA"/>
</dbReference>